<evidence type="ECO:0000256" key="2">
    <source>
        <dbReference type="SAM" id="MobiDB-lite"/>
    </source>
</evidence>
<feature type="region of interest" description="Disordered" evidence="2">
    <location>
        <begin position="146"/>
        <end position="165"/>
    </location>
</feature>
<dbReference type="InterPro" id="IPR015419">
    <property type="entry name" value="CTAG/Pcc1"/>
</dbReference>
<dbReference type="Proteomes" id="UP001652624">
    <property type="component" value="Chromosome X"/>
</dbReference>
<dbReference type="PANTHER" id="PTHR31283">
    <property type="entry name" value="EKC/KEOPS COMPLEX SUBUNIT PCC1 FAMILY MEMBER"/>
    <property type="match status" value="1"/>
</dbReference>
<feature type="compositionally biased region" description="Low complexity" evidence="2">
    <location>
        <begin position="100"/>
        <end position="118"/>
    </location>
</feature>
<protein>
    <submittedName>
        <fullName evidence="4">EKC/KEOPS complex subunit LAGE3</fullName>
    </submittedName>
</protein>
<sequence>MVRRRAGPERGGARRGSAHWLGGRRVNVTSRRHGEAEGGACEGRAPVRERSLAGRQTRERHKPPPWREGRSCGAARRFPRHRQTRRTERPARRRWRRARAPAAMQAEDADPDLGAAADGQEGRADQEPPGQRGGAGAAMAFAHIAPPAPAAHSPGPGGDATSSTGERENQLHIFALSVPFPTALEAEIALGSLAPDPEPHRVAVQKELVVIGSVLAVRWRAEDTRLLRIAVINFLNQLSLVVRTMQRFGPPVAR</sequence>
<dbReference type="RefSeq" id="XP_060039421.1">
    <property type="nucleotide sequence ID" value="XM_060183438.1"/>
</dbReference>
<feature type="region of interest" description="Disordered" evidence="2">
    <location>
        <begin position="1"/>
        <end position="135"/>
    </location>
</feature>
<name>A0ABM3WS96_ERIEU</name>
<comment type="similarity">
    <text evidence="1">Belongs to the CTAG/PCC1 family.</text>
</comment>
<evidence type="ECO:0000256" key="1">
    <source>
        <dbReference type="ARBA" id="ARBA00007073"/>
    </source>
</evidence>
<dbReference type="PANTHER" id="PTHR31283:SF19">
    <property type="entry name" value="EKC_KEOPS COMPLEX SUBUNIT LAGE3"/>
    <property type="match status" value="1"/>
</dbReference>
<organism evidence="3 4">
    <name type="scientific">Erinaceus europaeus</name>
    <name type="common">Western European hedgehog</name>
    <dbReference type="NCBI Taxonomy" id="9365"/>
    <lineage>
        <taxon>Eukaryota</taxon>
        <taxon>Metazoa</taxon>
        <taxon>Chordata</taxon>
        <taxon>Craniata</taxon>
        <taxon>Vertebrata</taxon>
        <taxon>Euteleostomi</taxon>
        <taxon>Mammalia</taxon>
        <taxon>Eutheria</taxon>
        <taxon>Laurasiatheria</taxon>
        <taxon>Eulipotyphla</taxon>
        <taxon>Erinaceidae</taxon>
        <taxon>Erinaceinae</taxon>
        <taxon>Erinaceus</taxon>
    </lineage>
</organism>
<evidence type="ECO:0000313" key="4">
    <source>
        <dbReference type="RefSeq" id="XP_060039421.1"/>
    </source>
</evidence>
<dbReference type="GeneID" id="103127403"/>
<dbReference type="Pfam" id="PF09341">
    <property type="entry name" value="Pcc1"/>
    <property type="match status" value="1"/>
</dbReference>
<keyword evidence="3" id="KW-1185">Reference proteome</keyword>
<evidence type="ECO:0000313" key="3">
    <source>
        <dbReference type="Proteomes" id="UP001652624"/>
    </source>
</evidence>
<gene>
    <name evidence="4" type="primary">LAGE3</name>
</gene>
<feature type="compositionally biased region" description="Basic and acidic residues" evidence="2">
    <location>
        <begin position="1"/>
        <end position="12"/>
    </location>
</feature>
<dbReference type="Gene3D" id="3.30.310.50">
    <property type="entry name" value="Alpha-D-phosphohexomutase, C-terminal domain"/>
    <property type="match status" value="1"/>
</dbReference>
<accession>A0ABM3WS96</accession>
<reference evidence="4" key="1">
    <citation type="submission" date="2025-08" db="UniProtKB">
        <authorList>
            <consortium name="RefSeq"/>
        </authorList>
    </citation>
    <scope>IDENTIFICATION</scope>
</reference>
<proteinExistence type="inferred from homology"/>